<evidence type="ECO:0000259" key="1">
    <source>
        <dbReference type="PROSITE" id="PS50011"/>
    </source>
</evidence>
<proteinExistence type="predicted"/>
<dbReference type="InterPro" id="IPR011009">
    <property type="entry name" value="Kinase-like_dom_sf"/>
</dbReference>
<dbReference type="GO" id="GO:0005524">
    <property type="term" value="F:ATP binding"/>
    <property type="evidence" value="ECO:0007669"/>
    <property type="project" value="InterPro"/>
</dbReference>
<accession>A0A914D9P6</accession>
<feature type="domain" description="Protein kinase" evidence="1">
    <location>
        <begin position="1"/>
        <end position="105"/>
    </location>
</feature>
<dbReference type="InterPro" id="IPR000719">
    <property type="entry name" value="Prot_kinase_dom"/>
</dbReference>
<evidence type="ECO:0000313" key="3">
    <source>
        <dbReference type="WBParaSite" id="ACRNAN_scaffold20925.g11500.t1"/>
    </source>
</evidence>
<evidence type="ECO:0000313" key="2">
    <source>
        <dbReference type="Proteomes" id="UP000887540"/>
    </source>
</evidence>
<organism evidence="2 3">
    <name type="scientific">Acrobeloides nanus</name>
    <dbReference type="NCBI Taxonomy" id="290746"/>
    <lineage>
        <taxon>Eukaryota</taxon>
        <taxon>Metazoa</taxon>
        <taxon>Ecdysozoa</taxon>
        <taxon>Nematoda</taxon>
        <taxon>Chromadorea</taxon>
        <taxon>Rhabditida</taxon>
        <taxon>Tylenchina</taxon>
        <taxon>Cephalobomorpha</taxon>
        <taxon>Cephaloboidea</taxon>
        <taxon>Cephalobidae</taxon>
        <taxon>Acrobeloides</taxon>
    </lineage>
</organism>
<dbReference type="GO" id="GO:0004672">
    <property type="term" value="F:protein kinase activity"/>
    <property type="evidence" value="ECO:0007669"/>
    <property type="project" value="InterPro"/>
</dbReference>
<dbReference type="Proteomes" id="UP000887540">
    <property type="component" value="Unplaced"/>
</dbReference>
<dbReference type="Gene3D" id="1.10.510.10">
    <property type="entry name" value="Transferase(Phosphotransferase) domain 1"/>
    <property type="match status" value="1"/>
</dbReference>
<sequence length="105" mass="12399">MVYLPPERFASYHLMKDQASAQNTYDVRSDIWSLGITLAEVAINVNPYLKDYKHNGNVTKLELYIVSNDWKAIIDLIQMSLLHWKLYAWKVKQLFAFKTLKKFMI</sequence>
<dbReference type="SUPFAM" id="SSF56112">
    <property type="entry name" value="Protein kinase-like (PK-like)"/>
    <property type="match status" value="1"/>
</dbReference>
<protein>
    <submittedName>
        <fullName evidence="3">Protein kinase domain-containing protein</fullName>
    </submittedName>
</protein>
<dbReference type="AlphaFoldDB" id="A0A914D9P6"/>
<dbReference type="PROSITE" id="PS50011">
    <property type="entry name" value="PROTEIN_KINASE_DOM"/>
    <property type="match status" value="1"/>
</dbReference>
<reference evidence="3" key="1">
    <citation type="submission" date="2022-11" db="UniProtKB">
        <authorList>
            <consortium name="WormBaseParasite"/>
        </authorList>
    </citation>
    <scope>IDENTIFICATION</scope>
</reference>
<dbReference type="WBParaSite" id="ACRNAN_scaffold20925.g11500.t1">
    <property type="protein sequence ID" value="ACRNAN_scaffold20925.g11500.t1"/>
    <property type="gene ID" value="ACRNAN_scaffold20925.g11500"/>
</dbReference>
<name>A0A914D9P6_9BILA</name>
<keyword evidence="2" id="KW-1185">Reference proteome</keyword>